<feature type="region of interest" description="Disordered" evidence="8">
    <location>
        <begin position="1"/>
        <end position="65"/>
    </location>
</feature>
<dbReference type="PANTHER" id="PTHR12704">
    <property type="entry name" value="TRANS-GOLGI PROTEIN GMX33"/>
    <property type="match status" value="1"/>
</dbReference>
<evidence type="ECO:0000256" key="6">
    <source>
        <dbReference type="ARBA" id="ARBA00058727"/>
    </source>
</evidence>
<feature type="region of interest" description="Disordered" evidence="8">
    <location>
        <begin position="859"/>
        <end position="955"/>
    </location>
</feature>
<evidence type="ECO:0000256" key="8">
    <source>
        <dbReference type="SAM" id="MobiDB-lite"/>
    </source>
</evidence>
<dbReference type="Pfam" id="PF05719">
    <property type="entry name" value="GPP34"/>
    <property type="match status" value="1"/>
</dbReference>
<evidence type="ECO:0000313" key="9">
    <source>
        <dbReference type="EMBL" id="OTA35816.1"/>
    </source>
</evidence>
<dbReference type="Proteomes" id="UP000194280">
    <property type="component" value="Unassembled WGS sequence"/>
</dbReference>
<dbReference type="InterPro" id="IPR006939">
    <property type="entry name" value="SNF5"/>
</dbReference>
<dbReference type="InterPro" id="IPR038261">
    <property type="entry name" value="GPP34-like_sf"/>
</dbReference>
<feature type="compositionally biased region" description="Basic and acidic residues" evidence="8">
    <location>
        <begin position="415"/>
        <end position="426"/>
    </location>
</feature>
<dbReference type="GO" id="GO:0043001">
    <property type="term" value="P:Golgi to plasma membrane protein transport"/>
    <property type="evidence" value="ECO:0007669"/>
    <property type="project" value="TreeGrafter"/>
</dbReference>
<comment type="similarity">
    <text evidence="2">Belongs to the GOLPH3/VPS74 family.</text>
</comment>
<feature type="region of interest" description="Disordered" evidence="8">
    <location>
        <begin position="567"/>
        <end position="593"/>
    </location>
</feature>
<gene>
    <name evidence="9" type="ORF">BTJ68_03953</name>
</gene>
<dbReference type="FunFam" id="1.10.3630.10:FF:000002">
    <property type="entry name" value="Vacuolar sorting-associated 74 protein"/>
    <property type="match status" value="1"/>
</dbReference>
<dbReference type="Gene3D" id="1.10.3630.10">
    <property type="entry name" value="yeast vps74-n-term truncation variant domain like"/>
    <property type="match status" value="1"/>
</dbReference>
<reference evidence="9 10" key="1">
    <citation type="submission" date="2017-01" db="EMBL/GenBank/DDBJ databases">
        <title>The recent genome duplication of the halophilic yeast Hortaea werneckii: insights from long-read sequencing.</title>
        <authorList>
            <person name="Sinha S."/>
            <person name="Flibotte S."/>
            <person name="Neira M."/>
            <person name="Lenassi M."/>
            <person name="Gostincar C."/>
            <person name="Stajich J.E."/>
            <person name="Nislow C.E."/>
        </authorList>
    </citation>
    <scope>NUCLEOTIDE SEQUENCE [LARGE SCALE GENOMIC DNA]</scope>
    <source>
        <strain evidence="9 10">EXF-2000</strain>
    </source>
</reference>
<dbReference type="GO" id="GO:0032580">
    <property type="term" value="C:Golgi cisterna membrane"/>
    <property type="evidence" value="ECO:0007669"/>
    <property type="project" value="UniProtKB-SubCell"/>
</dbReference>
<dbReference type="GO" id="GO:0006338">
    <property type="term" value="P:chromatin remodeling"/>
    <property type="evidence" value="ECO:0007669"/>
    <property type="project" value="InterPro"/>
</dbReference>
<sequence length="1094" mass="122470">MATASGSGLTRRRGAGGGASADNEESSRVSSPAPKKNDDLRSPETAYESGANGHKIAFDPRDISENVERAKQPKLTLMEEVLLMGLKDKQGYLSFWNDNISYALRGCIVIELAFRGRISMEKDSARRRFPLADRMIEVVDDTLTGEVLLDEALKMMKSSEKMSVSSWIDLMSGETWNLMKIGYQLKQVRERLAKGLVDKGILRTEKRNFLLFDMATHPVVDSGAKDEIRRRVRAVLTQRTVVLPASQFLPEEMEFRYLRTVTLLCAAYAANVLENSLVTLNHDARERAFAQVDEFLAEYSQWPFGKRATGNAAIGANLDQVIRDEINQAGDRELQLECRGGESYEAGGGSGSPVSAEEQAGSEAREAPSEEARASLDRGGSSRDYFTYCTPEPPVSDTGNPTAQQQSSPSAENQDAIREGKQKAREVMAASESVPGASEAAQHARDTPNGDAHVNGGPPLSRKRSRDGTQLPVSQAPPVLDAEGNERSHDEVLLDRYMQRDMVHGAAMNDQAECSRDLVKAKELEKEFYLNEVKHARQTNPSSIFGPGFLGYGNRITDGKSQIVYSTLRGPPKSRRSKELSISRKDGAQQAEKHEELVPVRLDIELDKLRLRDTFTWNLHEKVISQDTFADYLLEDLKIPHEALPEVSRQVKLEMQDQIQNYYPHIIVEDGPLEPNRPYFEHKDDEMRILVKLNITIGRITLIDQFEWDINNPLNSPEEFARSMAWENALSGEFTTAIAHSIREQSQQYTKSLYLTNHCFDGRPIEDPDVRDAFLPAPIHSAFRPQQAQKDWMPYMYEMSEAELERTETSMMREHRAQKRQLNRRGGPALPDLKERQRTIRSLLVHTVIPGAVETFETTGIPKTRRSARGGRRPGRGGEVDVDSDDVESEESGPDSPAPSMITGGTARTRGMRGAASAAQAAMRANFGQRSSTPDPQLLGLQEGRSSARRSALREESVMDDGDTLVVKLKIGKAKYRAWWDGYRAKKRASEFPLSGEAMNTMRQTYPDFDFQPEMKPYAIDQSSGKSVKLNLEPGTGPPAGYRLAWLPRIRCNDCPGKLYTAVPGRVIEDFDVHLRNRKHLDEVRKRQQREAGQ</sequence>
<dbReference type="GO" id="GO:0048194">
    <property type="term" value="P:Golgi vesicle budding"/>
    <property type="evidence" value="ECO:0007669"/>
    <property type="project" value="TreeGrafter"/>
</dbReference>
<feature type="compositionally biased region" description="Basic and acidic residues" evidence="8">
    <location>
        <begin position="363"/>
        <end position="376"/>
    </location>
</feature>
<name>A0A1Z5TIG2_HORWE</name>
<dbReference type="EMBL" id="MUNK01000039">
    <property type="protein sequence ID" value="OTA35816.1"/>
    <property type="molecule type" value="Genomic_DNA"/>
</dbReference>
<dbReference type="GO" id="GO:0000139">
    <property type="term" value="C:Golgi membrane"/>
    <property type="evidence" value="ECO:0007669"/>
    <property type="project" value="GOC"/>
</dbReference>
<dbReference type="InParanoid" id="A0A1Z5TIG2"/>
<proteinExistence type="inferred from homology"/>
<dbReference type="PANTHER" id="PTHR12704:SF2">
    <property type="entry name" value="GOLGI PHOSPHOPROTEIN 3 HOMOLOG SAURON"/>
    <property type="match status" value="1"/>
</dbReference>
<feature type="compositionally biased region" description="Basic residues" evidence="8">
    <location>
        <begin position="863"/>
        <end position="875"/>
    </location>
</feature>
<feature type="region of interest" description="Disordered" evidence="8">
    <location>
        <begin position="341"/>
        <end position="487"/>
    </location>
</feature>
<dbReference type="GO" id="GO:0000228">
    <property type="term" value="C:nuclear chromosome"/>
    <property type="evidence" value="ECO:0007669"/>
    <property type="project" value="InterPro"/>
</dbReference>
<feature type="compositionally biased region" description="Polar residues" evidence="8">
    <location>
        <begin position="397"/>
        <end position="413"/>
    </location>
</feature>
<comment type="function">
    <text evidence="6">Phosphatidylinositol-4-phosphate-binding protein that links Golgi membranes to the cytoskeleton and may participate in the tensile force required for vesicle budding from the Golgi. Thereby, may play a role in Golgi membrane trafficking and could indirectly give its flattened shape to the Golgi apparatus. May also bind to the coatomer to regulate Golgi membrane trafficking. May play a role in anterograde transport from the Golgi to the plasma membrane and regulate secretion. Mediates the cis and medial Golgi localization of mannosyltransferases through direct binding of their cytosolic domains. Involved in vacuolar protein sorting.</text>
</comment>
<evidence type="ECO:0000256" key="7">
    <source>
        <dbReference type="ARBA" id="ARBA00073084"/>
    </source>
</evidence>
<dbReference type="VEuPathDB" id="FungiDB:BTJ68_03953"/>
<dbReference type="OrthoDB" id="515064at2759"/>
<dbReference type="GO" id="GO:0005802">
    <property type="term" value="C:trans-Golgi network"/>
    <property type="evidence" value="ECO:0007669"/>
    <property type="project" value="TreeGrafter"/>
</dbReference>
<dbReference type="Pfam" id="PF04855">
    <property type="entry name" value="SNF5"/>
    <property type="match status" value="1"/>
</dbReference>
<dbReference type="GO" id="GO:0005829">
    <property type="term" value="C:cytosol"/>
    <property type="evidence" value="ECO:0007669"/>
    <property type="project" value="TreeGrafter"/>
</dbReference>
<dbReference type="AlphaFoldDB" id="A0A1Z5TIG2"/>
<feature type="compositionally biased region" description="Acidic residues" evidence="8">
    <location>
        <begin position="880"/>
        <end position="893"/>
    </location>
</feature>
<feature type="compositionally biased region" description="Basic and acidic residues" evidence="8">
    <location>
        <begin position="56"/>
        <end position="65"/>
    </location>
</feature>
<evidence type="ECO:0000256" key="3">
    <source>
        <dbReference type="ARBA" id="ARBA00023034"/>
    </source>
</evidence>
<dbReference type="GO" id="GO:0006890">
    <property type="term" value="P:retrograde vesicle-mediated transport, Golgi to endoplasmic reticulum"/>
    <property type="evidence" value="ECO:0007669"/>
    <property type="project" value="TreeGrafter"/>
</dbReference>
<feature type="compositionally biased region" description="Basic and acidic residues" evidence="8">
    <location>
        <begin position="577"/>
        <end position="593"/>
    </location>
</feature>
<dbReference type="GO" id="GO:0007030">
    <property type="term" value="P:Golgi organization"/>
    <property type="evidence" value="ECO:0007669"/>
    <property type="project" value="TreeGrafter"/>
</dbReference>
<keyword evidence="4" id="KW-0446">Lipid-binding</keyword>
<dbReference type="GO" id="GO:0034067">
    <property type="term" value="P:protein localization to Golgi apparatus"/>
    <property type="evidence" value="ECO:0007669"/>
    <property type="project" value="UniProtKB-ARBA"/>
</dbReference>
<keyword evidence="10" id="KW-1185">Reference proteome</keyword>
<evidence type="ECO:0000313" key="10">
    <source>
        <dbReference type="Proteomes" id="UP000194280"/>
    </source>
</evidence>
<evidence type="ECO:0000256" key="4">
    <source>
        <dbReference type="ARBA" id="ARBA00023121"/>
    </source>
</evidence>
<evidence type="ECO:0000256" key="1">
    <source>
        <dbReference type="ARBA" id="ARBA00004344"/>
    </source>
</evidence>
<protein>
    <recommendedName>
        <fullName evidence="7">Vacuolar protein sorting-associated protein 74</fullName>
    </recommendedName>
</protein>
<evidence type="ECO:0000256" key="5">
    <source>
        <dbReference type="ARBA" id="ARBA00023136"/>
    </source>
</evidence>
<feature type="compositionally biased region" description="Low complexity" evidence="8">
    <location>
        <begin position="903"/>
        <end position="925"/>
    </location>
</feature>
<comment type="caution">
    <text evidence="9">The sequence shown here is derived from an EMBL/GenBank/DDBJ whole genome shotgun (WGS) entry which is preliminary data.</text>
</comment>
<keyword evidence="3" id="KW-0333">Golgi apparatus</keyword>
<organism evidence="9 10">
    <name type="scientific">Hortaea werneckii EXF-2000</name>
    <dbReference type="NCBI Taxonomy" id="1157616"/>
    <lineage>
        <taxon>Eukaryota</taxon>
        <taxon>Fungi</taxon>
        <taxon>Dikarya</taxon>
        <taxon>Ascomycota</taxon>
        <taxon>Pezizomycotina</taxon>
        <taxon>Dothideomycetes</taxon>
        <taxon>Dothideomycetidae</taxon>
        <taxon>Mycosphaerellales</taxon>
        <taxon>Teratosphaeriaceae</taxon>
        <taxon>Hortaea</taxon>
    </lineage>
</organism>
<dbReference type="InterPro" id="IPR008628">
    <property type="entry name" value="GPP34-like"/>
</dbReference>
<evidence type="ECO:0000256" key="2">
    <source>
        <dbReference type="ARBA" id="ARBA00007284"/>
    </source>
</evidence>
<dbReference type="STRING" id="1157616.A0A1Z5TIG2"/>
<accession>A0A1Z5TIG2</accession>
<comment type="subcellular location">
    <subcellularLocation>
        <location evidence="1">Golgi apparatus</location>
        <location evidence="1">Golgi stack membrane</location>
        <topology evidence="1">Peripheral membrane protein</topology>
        <orientation evidence="1">Cytoplasmic side</orientation>
    </subcellularLocation>
</comment>
<keyword evidence="5" id="KW-0472">Membrane</keyword>
<dbReference type="GO" id="GO:0070273">
    <property type="term" value="F:phosphatidylinositol-4-phosphate binding"/>
    <property type="evidence" value="ECO:0007669"/>
    <property type="project" value="InterPro"/>
</dbReference>